<evidence type="ECO:0000313" key="3">
    <source>
        <dbReference type="Proteomes" id="UP001345691"/>
    </source>
</evidence>
<feature type="region of interest" description="Disordered" evidence="1">
    <location>
        <begin position="1"/>
        <end position="37"/>
    </location>
</feature>
<feature type="compositionally biased region" description="Basic residues" evidence="1">
    <location>
        <begin position="49"/>
        <end position="61"/>
    </location>
</feature>
<reference evidence="2 3" key="1">
    <citation type="submission" date="2023-08" db="EMBL/GenBank/DDBJ databases">
        <title>Black Yeasts Isolated from many extreme environments.</title>
        <authorList>
            <person name="Coleine C."/>
            <person name="Stajich J.E."/>
            <person name="Selbmann L."/>
        </authorList>
    </citation>
    <scope>NUCLEOTIDE SEQUENCE [LARGE SCALE GENOMIC DNA]</scope>
    <source>
        <strain evidence="2 3">CCFEE 6328</strain>
    </source>
</reference>
<evidence type="ECO:0000313" key="2">
    <source>
        <dbReference type="EMBL" id="KAK5054880.1"/>
    </source>
</evidence>
<dbReference type="Proteomes" id="UP001345691">
    <property type="component" value="Unassembled WGS sequence"/>
</dbReference>
<name>A0ABR0J2C2_9EURO</name>
<feature type="region of interest" description="Disordered" evidence="1">
    <location>
        <begin position="49"/>
        <end position="117"/>
    </location>
</feature>
<evidence type="ECO:0000256" key="1">
    <source>
        <dbReference type="SAM" id="MobiDB-lite"/>
    </source>
</evidence>
<organism evidence="2 3">
    <name type="scientific">Exophiala sideris</name>
    <dbReference type="NCBI Taxonomy" id="1016849"/>
    <lineage>
        <taxon>Eukaryota</taxon>
        <taxon>Fungi</taxon>
        <taxon>Dikarya</taxon>
        <taxon>Ascomycota</taxon>
        <taxon>Pezizomycotina</taxon>
        <taxon>Eurotiomycetes</taxon>
        <taxon>Chaetothyriomycetidae</taxon>
        <taxon>Chaetothyriales</taxon>
        <taxon>Herpotrichiellaceae</taxon>
        <taxon>Exophiala</taxon>
    </lineage>
</organism>
<keyword evidence="3" id="KW-1185">Reference proteome</keyword>
<gene>
    <name evidence="2" type="ORF">LTR69_008788</name>
</gene>
<feature type="region of interest" description="Disordered" evidence="1">
    <location>
        <begin position="156"/>
        <end position="184"/>
    </location>
</feature>
<sequence length="184" mass="20158">MCEGPQLDNEQPSQLEPGARQRPDNVIFGPRKGRTPNLTARTQMAILSKRQKLGKRARLRRAQSGGNSVVSGDRSPNTKLEAKNQAAEQKIPSTTTRNSHITTTATNPTTTTIKSPSLYDAKNLKELRVALRKVQEAEARKAQEAEARKAAADALAREAAKTKKPFSLFNDDDSDESESDSDSE</sequence>
<accession>A0ABR0J2C2</accession>
<comment type="caution">
    <text evidence="2">The sequence shown here is derived from an EMBL/GenBank/DDBJ whole genome shotgun (WGS) entry which is preliminary data.</text>
</comment>
<feature type="compositionally biased region" description="Polar residues" evidence="1">
    <location>
        <begin position="64"/>
        <end position="78"/>
    </location>
</feature>
<feature type="compositionally biased region" description="Low complexity" evidence="1">
    <location>
        <begin position="94"/>
        <end position="112"/>
    </location>
</feature>
<protein>
    <submittedName>
        <fullName evidence="2">Uncharacterized protein</fullName>
    </submittedName>
</protein>
<proteinExistence type="predicted"/>
<dbReference type="EMBL" id="JAVRRF010000022">
    <property type="protein sequence ID" value="KAK5054880.1"/>
    <property type="molecule type" value="Genomic_DNA"/>
</dbReference>
<feature type="compositionally biased region" description="Acidic residues" evidence="1">
    <location>
        <begin position="170"/>
        <end position="184"/>
    </location>
</feature>